<proteinExistence type="predicted"/>
<dbReference type="SUPFAM" id="SSF55797">
    <property type="entry name" value="PR-1-like"/>
    <property type="match status" value="1"/>
</dbReference>
<sequence>MKLILIIYLYFTYFMNKIKTQMSSRPITRSYSWNGETVSLKNYEQKVNSPLRRTKSWNKENIDVLAANRYAVLVYNVGGQTIYECNDFVFQSYNDAKSYSNLLLKNSLLNSFKKPKNCLYRKRSRFEVIPYEVNGEKIYECGIYGFFNYKDAKDYQNRVYSMKIKNPNEKPQNCVLKTSYKNDVTWYNVGGEKIYECGDYGFHNYADAKNYCRALKLNNGIDSIWRPKGYACESRRKLKEFDITDYLGQNAVGINVWKGVWHNYDYEYLSAHDFLNLAKKILQEINRYRKLHRSQPIKFNKKLTVIANRDAMKIALKKTLTKPFDSNLYGMTFGLSYYRAASTIVMKWYEESSYYSYNQNTGIRGTQMFTQMIWNKSIRLGIGIARMENLIIVVCRFWPKGNIAGEYRQNVLPLIII</sequence>
<dbReference type="Pfam" id="PF00188">
    <property type="entry name" value="CAP"/>
    <property type="match status" value="1"/>
</dbReference>
<dbReference type="Gene3D" id="3.40.33.10">
    <property type="entry name" value="CAP"/>
    <property type="match status" value="1"/>
</dbReference>
<dbReference type="InterPro" id="IPR001283">
    <property type="entry name" value="CRISP-related"/>
</dbReference>
<dbReference type="AlphaFoldDB" id="A0A7I5TJU0"/>
<dbReference type="InterPro" id="IPR035940">
    <property type="entry name" value="CAP_sf"/>
</dbReference>
<dbReference type="WBParaSite" id="SRAE_2000073200a.1">
    <property type="protein sequence ID" value="SRAE_2000073200a.1"/>
    <property type="gene ID" value="WBGene00260932"/>
</dbReference>
<dbReference type="InterPro" id="IPR014044">
    <property type="entry name" value="CAP_dom"/>
</dbReference>
<name>A0A7I5TJU0_STRRB</name>
<dbReference type="PANTHER" id="PTHR10334">
    <property type="entry name" value="CYSTEINE-RICH SECRETORY PROTEIN-RELATED"/>
    <property type="match status" value="1"/>
</dbReference>
<reference evidence="3" key="2">
    <citation type="submission" date="2020-12" db="UniProtKB">
        <authorList>
            <consortium name="WormBaseParasite"/>
        </authorList>
    </citation>
    <scope>IDENTIFICATION</scope>
</reference>
<evidence type="ECO:0000259" key="1">
    <source>
        <dbReference type="SMART" id="SM00198"/>
    </source>
</evidence>
<feature type="domain" description="SCP" evidence="1">
    <location>
        <begin position="276"/>
        <end position="405"/>
    </location>
</feature>
<protein>
    <submittedName>
        <fullName evidence="3">CAP domain-containing protein</fullName>
    </submittedName>
</protein>
<evidence type="ECO:0000313" key="2">
    <source>
        <dbReference type="Proteomes" id="UP000035682"/>
    </source>
</evidence>
<dbReference type="SMART" id="SM00198">
    <property type="entry name" value="SCP"/>
    <property type="match status" value="1"/>
</dbReference>
<keyword evidence="2" id="KW-1185">Reference proteome</keyword>
<accession>A0A7I5TJU0</accession>
<dbReference type="Proteomes" id="UP000035682">
    <property type="component" value="Unplaced"/>
</dbReference>
<dbReference type="OrthoDB" id="337038at2759"/>
<organism evidence="2 3">
    <name type="scientific">Strongyloides ratti</name>
    <name type="common">Parasitic roundworm</name>
    <dbReference type="NCBI Taxonomy" id="34506"/>
    <lineage>
        <taxon>Eukaryota</taxon>
        <taxon>Metazoa</taxon>
        <taxon>Ecdysozoa</taxon>
        <taxon>Nematoda</taxon>
        <taxon>Chromadorea</taxon>
        <taxon>Rhabditida</taxon>
        <taxon>Tylenchina</taxon>
        <taxon>Panagrolaimomorpha</taxon>
        <taxon>Strongyloidoidea</taxon>
        <taxon>Strongyloididae</taxon>
        <taxon>Strongyloides</taxon>
    </lineage>
</organism>
<evidence type="ECO:0000313" key="3">
    <source>
        <dbReference type="WBParaSite" id="SRAE_2000073200a.1"/>
    </source>
</evidence>
<reference evidence="2" key="1">
    <citation type="submission" date="2014-09" db="EMBL/GenBank/DDBJ databases">
        <authorList>
            <person name="Martin A.A."/>
        </authorList>
    </citation>
    <scope>NUCLEOTIDE SEQUENCE</scope>
    <source>
        <strain evidence="2">ED321</strain>
    </source>
</reference>
<gene>
    <name evidence="3" type="primary">SRAE_2000073200</name>
</gene>